<keyword evidence="2" id="KW-0813">Transport</keyword>
<dbReference type="GO" id="GO:0005886">
    <property type="term" value="C:plasma membrane"/>
    <property type="evidence" value="ECO:0007669"/>
    <property type="project" value="UniProtKB-SubCell"/>
</dbReference>
<dbReference type="EMBL" id="JACIDN010000005">
    <property type="protein sequence ID" value="MBB3903695.1"/>
    <property type="molecule type" value="Genomic_DNA"/>
</dbReference>
<evidence type="ECO:0000256" key="3">
    <source>
        <dbReference type="ARBA" id="ARBA00022475"/>
    </source>
</evidence>
<feature type="transmembrane region" description="Helical" evidence="8">
    <location>
        <begin position="278"/>
        <end position="297"/>
    </location>
</feature>
<reference evidence="10 11" key="3">
    <citation type="submission" date="2020-08" db="EMBL/GenBank/DDBJ databases">
        <title>Genomic Encyclopedia of Type Strains, Phase IV (KMG-IV): sequencing the most valuable type-strain genomes for metagenomic binning, comparative biology and taxonomic classification.</title>
        <authorList>
            <person name="Goeker M."/>
        </authorList>
    </citation>
    <scope>NUCLEOTIDE SEQUENCE [LARGE SCALE GENOMIC DNA]</scope>
    <source>
        <strain evidence="10 11">DSM 24105</strain>
    </source>
</reference>
<comment type="caution">
    <text evidence="10">The sequence shown here is derived from an EMBL/GenBank/DDBJ whole genome shotgun (WGS) entry which is preliminary data.</text>
</comment>
<dbReference type="PANTHER" id="PTHR32196">
    <property type="entry name" value="ABC TRANSPORTER PERMEASE PROTEIN YPHD-RELATED-RELATED"/>
    <property type="match status" value="1"/>
</dbReference>
<evidence type="ECO:0000256" key="1">
    <source>
        <dbReference type="ARBA" id="ARBA00004651"/>
    </source>
</evidence>
<keyword evidence="7 8" id="KW-0472">Membrane</keyword>
<feature type="transmembrane region" description="Helical" evidence="8">
    <location>
        <begin position="103"/>
        <end position="126"/>
    </location>
</feature>
<keyword evidence="4" id="KW-0997">Cell inner membrane</keyword>
<evidence type="ECO:0000313" key="12">
    <source>
        <dbReference type="Proteomes" id="UP001156881"/>
    </source>
</evidence>
<reference evidence="12" key="2">
    <citation type="journal article" date="2019" name="Int. J. Syst. Evol. Microbiol.">
        <title>The Global Catalogue of Microorganisms (GCM) 10K type strain sequencing project: providing services to taxonomists for standard genome sequencing and annotation.</title>
        <authorList>
            <consortium name="The Broad Institute Genomics Platform"/>
            <consortium name="The Broad Institute Genome Sequencing Center for Infectious Disease"/>
            <person name="Wu L."/>
            <person name="Ma J."/>
        </authorList>
    </citation>
    <scope>NUCLEOTIDE SEQUENCE [LARGE SCALE GENOMIC DNA]</scope>
    <source>
        <strain evidence="12">NBRC 107710</strain>
    </source>
</reference>
<dbReference type="InterPro" id="IPR001851">
    <property type="entry name" value="ABC_transp_permease"/>
</dbReference>
<feature type="transmembrane region" description="Helical" evidence="8">
    <location>
        <begin position="47"/>
        <end position="66"/>
    </location>
</feature>
<name>A0A7W6F7S6_9HYPH</name>
<reference evidence="9" key="1">
    <citation type="journal article" date="2014" name="Int. J. Syst. Evol. Microbiol.">
        <title>Complete genome of a new Firmicutes species belonging to the dominant human colonic microbiota ('Ruminococcus bicirculans') reveals two chromosomes and a selective capacity to utilize plant glucans.</title>
        <authorList>
            <consortium name="NISC Comparative Sequencing Program"/>
            <person name="Wegmann U."/>
            <person name="Louis P."/>
            <person name="Goesmann A."/>
            <person name="Henrissat B."/>
            <person name="Duncan S.H."/>
            <person name="Flint H.J."/>
        </authorList>
    </citation>
    <scope>NUCLEOTIDE SEQUENCE</scope>
    <source>
        <strain evidence="9">NBRC 107710</strain>
    </source>
</reference>
<evidence type="ECO:0000256" key="2">
    <source>
        <dbReference type="ARBA" id="ARBA00022448"/>
    </source>
</evidence>
<evidence type="ECO:0000256" key="6">
    <source>
        <dbReference type="ARBA" id="ARBA00022989"/>
    </source>
</evidence>
<keyword evidence="6 8" id="KW-1133">Transmembrane helix</keyword>
<dbReference type="PANTHER" id="PTHR32196:SF21">
    <property type="entry name" value="ABC TRANSPORTER PERMEASE PROTEIN YPHD-RELATED"/>
    <property type="match status" value="1"/>
</dbReference>
<dbReference type="EMBL" id="BSPG01000010">
    <property type="protein sequence ID" value="GLS44266.1"/>
    <property type="molecule type" value="Genomic_DNA"/>
</dbReference>
<sequence length="326" mass="33454">MLELAARSRNIFKPGQGKTPALLVLMLVALFSVTQSNFLSTGNISNVAIQSSYLIIFALAQTYVMIVRGFDLSIGSTVSLISVASSMAMSHALGLGFSPAMAISSGVITGIAIGLVVGLINGVFVAVFRLNPFIVTLATMNICLGLASSISNGFQIFNLPDGLNATFYQGSILGIPVPVVAAFVLVGLIHVVLTQMKIGRSSYILGANPQAAFVAGIPVTSYLLLAYALCSALAACGAILLTARTGSGEPNLGGNLMLESIAAAVVGGASLRGGSGSAFTPVFGAVFITILSNGMNLSRIDGYIQQMILGAIIICTAFGEYKGRGS</sequence>
<evidence type="ECO:0000313" key="11">
    <source>
        <dbReference type="Proteomes" id="UP000517759"/>
    </source>
</evidence>
<keyword evidence="9" id="KW-0762">Sugar transport</keyword>
<evidence type="ECO:0000256" key="5">
    <source>
        <dbReference type="ARBA" id="ARBA00022692"/>
    </source>
</evidence>
<dbReference type="Pfam" id="PF02653">
    <property type="entry name" value="BPD_transp_2"/>
    <property type="match status" value="1"/>
</dbReference>
<evidence type="ECO:0000256" key="7">
    <source>
        <dbReference type="ARBA" id="ARBA00023136"/>
    </source>
</evidence>
<proteinExistence type="predicted"/>
<keyword evidence="12" id="KW-1185">Reference proteome</keyword>
<keyword evidence="3" id="KW-1003">Cell membrane</keyword>
<dbReference type="CDD" id="cd06579">
    <property type="entry name" value="TM_PBP1_transp_AraH_like"/>
    <property type="match status" value="1"/>
</dbReference>
<feature type="transmembrane region" description="Helical" evidence="8">
    <location>
        <begin position="213"/>
        <end position="240"/>
    </location>
</feature>
<evidence type="ECO:0000313" key="10">
    <source>
        <dbReference type="EMBL" id="MBB3903695.1"/>
    </source>
</evidence>
<feature type="transmembrane region" description="Helical" evidence="8">
    <location>
        <begin position="78"/>
        <end position="97"/>
    </location>
</feature>
<dbReference type="RefSeq" id="WP_183506825.1">
    <property type="nucleotide sequence ID" value="NZ_BSPG01000010.1"/>
</dbReference>
<evidence type="ECO:0000256" key="4">
    <source>
        <dbReference type="ARBA" id="ARBA00022519"/>
    </source>
</evidence>
<gene>
    <name evidence="9" type="ORF">GCM10007884_22540</name>
    <name evidence="10" type="ORF">GGR33_003204</name>
</gene>
<accession>A0A7W6F7S6</accession>
<protein>
    <submittedName>
        <fullName evidence="10">Ribose transport system permease protein</fullName>
    </submittedName>
    <submittedName>
        <fullName evidence="9">Sugar transporter permease</fullName>
    </submittedName>
</protein>
<dbReference type="GO" id="GO:0022857">
    <property type="term" value="F:transmembrane transporter activity"/>
    <property type="evidence" value="ECO:0007669"/>
    <property type="project" value="InterPro"/>
</dbReference>
<keyword evidence="5 8" id="KW-0812">Transmembrane</keyword>
<feature type="transmembrane region" description="Helical" evidence="8">
    <location>
        <begin position="133"/>
        <end position="151"/>
    </location>
</feature>
<feature type="transmembrane region" description="Helical" evidence="8">
    <location>
        <begin position="21"/>
        <end position="41"/>
    </location>
</feature>
<dbReference type="Proteomes" id="UP001156881">
    <property type="component" value="Unassembled WGS sequence"/>
</dbReference>
<comment type="subcellular location">
    <subcellularLocation>
        <location evidence="1">Cell membrane</location>
        <topology evidence="1">Multi-pass membrane protein</topology>
    </subcellularLocation>
</comment>
<feature type="transmembrane region" description="Helical" evidence="8">
    <location>
        <begin position="171"/>
        <end position="193"/>
    </location>
</feature>
<evidence type="ECO:0000313" key="9">
    <source>
        <dbReference type="EMBL" id="GLS44266.1"/>
    </source>
</evidence>
<organism evidence="10 11">
    <name type="scientific">Methylobacterium brachythecii</name>
    <dbReference type="NCBI Taxonomy" id="1176177"/>
    <lineage>
        <taxon>Bacteria</taxon>
        <taxon>Pseudomonadati</taxon>
        <taxon>Pseudomonadota</taxon>
        <taxon>Alphaproteobacteria</taxon>
        <taxon>Hyphomicrobiales</taxon>
        <taxon>Methylobacteriaceae</taxon>
        <taxon>Methylobacterium</taxon>
    </lineage>
</organism>
<reference evidence="9" key="4">
    <citation type="submission" date="2023-01" db="EMBL/GenBank/DDBJ databases">
        <title>Draft genome sequence of Methylobacterium brachythecii strain NBRC 107710.</title>
        <authorList>
            <person name="Sun Q."/>
            <person name="Mori K."/>
        </authorList>
    </citation>
    <scope>NUCLEOTIDE SEQUENCE</scope>
    <source>
        <strain evidence="9">NBRC 107710</strain>
    </source>
</reference>
<dbReference type="Proteomes" id="UP000517759">
    <property type="component" value="Unassembled WGS sequence"/>
</dbReference>
<dbReference type="AlphaFoldDB" id="A0A7W6F7S6"/>
<evidence type="ECO:0000256" key="8">
    <source>
        <dbReference type="SAM" id="Phobius"/>
    </source>
</evidence>